<organism evidence="3 4">
    <name type="scientific">Streptomyces triticirhizae</name>
    <dbReference type="NCBI Taxonomy" id="2483353"/>
    <lineage>
        <taxon>Bacteria</taxon>
        <taxon>Bacillati</taxon>
        <taxon>Actinomycetota</taxon>
        <taxon>Actinomycetes</taxon>
        <taxon>Kitasatosporales</taxon>
        <taxon>Streptomycetaceae</taxon>
        <taxon>Streptomyces</taxon>
    </lineage>
</organism>
<protein>
    <recommendedName>
        <fullName evidence="5">Lipoprotein</fullName>
    </recommendedName>
</protein>
<feature type="compositionally biased region" description="Acidic residues" evidence="1">
    <location>
        <begin position="44"/>
        <end position="59"/>
    </location>
</feature>
<reference evidence="3 4" key="1">
    <citation type="submission" date="2018-10" db="EMBL/GenBank/DDBJ databases">
        <title>Isolation, diversity and antifungal activity of actinobacteria from wheat.</title>
        <authorList>
            <person name="Han C."/>
        </authorList>
    </citation>
    <scope>NUCLEOTIDE SEQUENCE [LARGE SCALE GENOMIC DNA]</scope>
    <source>
        <strain evidence="3 4">NEAU-YY642</strain>
    </source>
</reference>
<dbReference type="PROSITE" id="PS51257">
    <property type="entry name" value="PROKAR_LIPOPROTEIN"/>
    <property type="match status" value="1"/>
</dbReference>
<sequence>MTRRLRTALLAATATALLLTATTACGDDSDDGGNDDIPGVDEGGASEEPETPTDAPTDEVPDRPEITLPENLELTFEGWESADPSEQSVLNDGRERLRSIFAAAAQDRDPAADHVLFYHGEGEGLSNAQYWIEGFTEFNLTIEGTIRYVEPEVTVDGDAATLNYCADESEASAVDIDTGEPTEASEEPDLYYTTNLQKDDRGVWVTTNVHTERQDCAR</sequence>
<comment type="caution">
    <text evidence="3">The sequence shown here is derived from an EMBL/GenBank/DDBJ whole genome shotgun (WGS) entry which is preliminary data.</text>
</comment>
<name>A0A3M2LWX5_9ACTN</name>
<evidence type="ECO:0000313" key="3">
    <source>
        <dbReference type="EMBL" id="RMI41931.1"/>
    </source>
</evidence>
<dbReference type="AlphaFoldDB" id="A0A3M2LWX5"/>
<dbReference type="RefSeq" id="WP_122183475.1">
    <property type="nucleotide sequence ID" value="NZ_RFFJ01000040.1"/>
</dbReference>
<evidence type="ECO:0000313" key="4">
    <source>
        <dbReference type="Proteomes" id="UP000278673"/>
    </source>
</evidence>
<dbReference type="EMBL" id="RFFJ01000040">
    <property type="protein sequence ID" value="RMI41931.1"/>
    <property type="molecule type" value="Genomic_DNA"/>
</dbReference>
<gene>
    <name evidence="3" type="ORF">EBN88_10090</name>
</gene>
<evidence type="ECO:0008006" key="5">
    <source>
        <dbReference type="Google" id="ProtNLM"/>
    </source>
</evidence>
<feature type="chain" id="PRO_5017967620" description="Lipoprotein" evidence="2">
    <location>
        <begin position="27"/>
        <end position="218"/>
    </location>
</feature>
<accession>A0A3M2LWX5</accession>
<evidence type="ECO:0000256" key="1">
    <source>
        <dbReference type="SAM" id="MobiDB-lite"/>
    </source>
</evidence>
<keyword evidence="2" id="KW-0732">Signal</keyword>
<proteinExistence type="predicted"/>
<evidence type="ECO:0000256" key="2">
    <source>
        <dbReference type="SAM" id="SignalP"/>
    </source>
</evidence>
<dbReference type="Proteomes" id="UP000278673">
    <property type="component" value="Unassembled WGS sequence"/>
</dbReference>
<feature type="signal peptide" evidence="2">
    <location>
        <begin position="1"/>
        <end position="26"/>
    </location>
</feature>
<feature type="region of interest" description="Disordered" evidence="1">
    <location>
        <begin position="24"/>
        <end position="66"/>
    </location>
</feature>
<keyword evidence="4" id="KW-1185">Reference proteome</keyword>